<evidence type="ECO:0000313" key="2">
    <source>
        <dbReference type="EMBL" id="SKA95605.1"/>
    </source>
</evidence>
<name>A0A1T4Y2U5_9MICO</name>
<dbReference type="InterPro" id="IPR012338">
    <property type="entry name" value="Beta-lactam/transpept-like"/>
</dbReference>
<gene>
    <name evidence="2" type="ORF">SAMN06295879_2039</name>
</gene>
<dbReference type="PANTHER" id="PTHR43319">
    <property type="entry name" value="BETA-LACTAMASE-RELATED"/>
    <property type="match status" value="1"/>
</dbReference>
<protein>
    <submittedName>
        <fullName evidence="2">CubicO group peptidase, beta-lactamase class C family</fullName>
    </submittedName>
</protein>
<dbReference type="InterPro" id="IPR052907">
    <property type="entry name" value="Beta-lactamase/esterase"/>
</dbReference>
<dbReference type="RefSeq" id="WP_244893234.1">
    <property type="nucleotide sequence ID" value="NZ_FUYG01000005.1"/>
</dbReference>
<sequence>MVRRWTPGRIHKRKSSTTDPLLAIEGFAADGFSAVRDAFEAAIATDTETGAALSIWRHGELVVDLAGGIANARSGQAFGLGTPSVIFSSTKGLASILVARLVQDGLLDYDAPVADYWPEYGAAGKSNTSVGDALSHRAGLSAPRHDWTPDDLIDWNRATTLLADQEPLFDPGTAWAYHAITHGWLTGELVRRVTGLLPGEYFERLISSPLAVDAWIGLPAERRGQVANMVVGDTLATHVAAQQSDVRADASVWPVRALTLGGALPLALVGPNEGFNRSDVQAAQIPGAGGISSAHALAKIWSAVVTETDGVRLLSDETINRASRVQSEGAPFFDSPAPWPRWGMGFQLDSEARRYLGESSLGHDGAGGQVAFADLDERIGFAFVTNRMEAVDARGTDIVSALKKAIS</sequence>
<evidence type="ECO:0000313" key="3">
    <source>
        <dbReference type="Proteomes" id="UP000189735"/>
    </source>
</evidence>
<organism evidence="2 3">
    <name type="scientific">Agreia bicolorata</name>
    <dbReference type="NCBI Taxonomy" id="110935"/>
    <lineage>
        <taxon>Bacteria</taxon>
        <taxon>Bacillati</taxon>
        <taxon>Actinomycetota</taxon>
        <taxon>Actinomycetes</taxon>
        <taxon>Micrococcales</taxon>
        <taxon>Microbacteriaceae</taxon>
        <taxon>Agreia</taxon>
    </lineage>
</organism>
<dbReference type="Gene3D" id="3.40.710.10">
    <property type="entry name" value="DD-peptidase/beta-lactamase superfamily"/>
    <property type="match status" value="1"/>
</dbReference>
<proteinExistence type="predicted"/>
<dbReference type="PANTHER" id="PTHR43319:SF3">
    <property type="entry name" value="BETA-LACTAMASE-RELATED DOMAIN-CONTAINING PROTEIN"/>
    <property type="match status" value="1"/>
</dbReference>
<dbReference type="AlphaFoldDB" id="A0A1T4Y2U5"/>
<dbReference type="SUPFAM" id="SSF56601">
    <property type="entry name" value="beta-lactamase/transpeptidase-like"/>
    <property type="match status" value="1"/>
</dbReference>
<dbReference type="EMBL" id="FUYG01000005">
    <property type="protein sequence ID" value="SKA95605.1"/>
    <property type="molecule type" value="Genomic_DNA"/>
</dbReference>
<reference evidence="3" key="1">
    <citation type="submission" date="2017-02" db="EMBL/GenBank/DDBJ databases">
        <authorList>
            <person name="Varghese N."/>
            <person name="Submissions S."/>
        </authorList>
    </citation>
    <scope>NUCLEOTIDE SEQUENCE [LARGE SCALE GENOMIC DNA]</scope>
    <source>
        <strain evidence="3">VKM Ac-2052</strain>
    </source>
</reference>
<dbReference type="InterPro" id="IPR001466">
    <property type="entry name" value="Beta-lactam-related"/>
</dbReference>
<accession>A0A1T4Y2U5</accession>
<feature type="domain" description="Beta-lactamase-related" evidence="1">
    <location>
        <begin position="39"/>
        <end position="394"/>
    </location>
</feature>
<dbReference type="Pfam" id="PF00144">
    <property type="entry name" value="Beta-lactamase"/>
    <property type="match status" value="1"/>
</dbReference>
<dbReference type="Proteomes" id="UP000189735">
    <property type="component" value="Unassembled WGS sequence"/>
</dbReference>
<evidence type="ECO:0000259" key="1">
    <source>
        <dbReference type="Pfam" id="PF00144"/>
    </source>
</evidence>